<keyword evidence="8 10" id="KW-0675">Receptor</keyword>
<feature type="compositionally biased region" description="Basic and acidic residues" evidence="11">
    <location>
        <begin position="400"/>
        <end position="427"/>
    </location>
</feature>
<evidence type="ECO:0000313" key="14">
    <source>
        <dbReference type="Proteomes" id="UP001152795"/>
    </source>
</evidence>
<feature type="transmembrane region" description="Helical" evidence="12">
    <location>
        <begin position="540"/>
        <end position="560"/>
    </location>
</feature>
<dbReference type="Proteomes" id="UP001152795">
    <property type="component" value="Unassembled WGS sequence"/>
</dbReference>
<dbReference type="GO" id="GO:0005886">
    <property type="term" value="C:plasma membrane"/>
    <property type="evidence" value="ECO:0007669"/>
    <property type="project" value="UniProtKB-SubCell"/>
</dbReference>
<feature type="region of interest" description="Disordered" evidence="11">
    <location>
        <begin position="400"/>
        <end position="492"/>
    </location>
</feature>
<dbReference type="CDD" id="cd14967">
    <property type="entry name" value="7tmA_amine_R-like"/>
    <property type="match status" value="1"/>
</dbReference>
<reference evidence="13" key="1">
    <citation type="submission" date="2020-04" db="EMBL/GenBank/DDBJ databases">
        <authorList>
            <person name="Alioto T."/>
            <person name="Alioto T."/>
            <person name="Gomez Garrido J."/>
        </authorList>
    </citation>
    <scope>NUCLEOTIDE SEQUENCE</scope>
    <source>
        <strain evidence="13">A484AB</strain>
    </source>
</reference>
<evidence type="ECO:0000256" key="4">
    <source>
        <dbReference type="ARBA" id="ARBA00022989"/>
    </source>
</evidence>
<feature type="compositionally biased region" description="Polar residues" evidence="11">
    <location>
        <begin position="481"/>
        <end position="491"/>
    </location>
</feature>
<evidence type="ECO:0000256" key="5">
    <source>
        <dbReference type="ARBA" id="ARBA00023040"/>
    </source>
</evidence>
<evidence type="ECO:0000256" key="11">
    <source>
        <dbReference type="SAM" id="MobiDB-lite"/>
    </source>
</evidence>
<dbReference type="PROSITE" id="PS50262">
    <property type="entry name" value="G_PROTEIN_RECEP_F1_2"/>
    <property type="match status" value="1"/>
</dbReference>
<comment type="subcellular location">
    <subcellularLocation>
        <location evidence="1">Cell membrane</location>
        <topology evidence="1">Multi-pass membrane protein</topology>
    </subcellularLocation>
</comment>
<keyword evidence="14" id="KW-1185">Reference proteome</keyword>
<dbReference type="GO" id="GO:0004993">
    <property type="term" value="F:G protein-coupled serotonin receptor activity"/>
    <property type="evidence" value="ECO:0007669"/>
    <property type="project" value="UniProtKB-ARBA"/>
</dbReference>
<evidence type="ECO:0000256" key="12">
    <source>
        <dbReference type="SAM" id="Phobius"/>
    </source>
</evidence>
<organism evidence="13 14">
    <name type="scientific">Paramuricea clavata</name>
    <name type="common">Red gorgonian</name>
    <name type="synonym">Violescent sea-whip</name>
    <dbReference type="NCBI Taxonomy" id="317549"/>
    <lineage>
        <taxon>Eukaryota</taxon>
        <taxon>Metazoa</taxon>
        <taxon>Cnidaria</taxon>
        <taxon>Anthozoa</taxon>
        <taxon>Octocorallia</taxon>
        <taxon>Malacalcyonacea</taxon>
        <taxon>Plexauridae</taxon>
        <taxon>Paramuricea</taxon>
    </lineage>
</organism>
<keyword evidence="2" id="KW-1003">Cell membrane</keyword>
<dbReference type="OrthoDB" id="5957871at2759"/>
<dbReference type="GO" id="GO:0071880">
    <property type="term" value="P:adenylate cyclase-activating adrenergic receptor signaling pathway"/>
    <property type="evidence" value="ECO:0007669"/>
    <property type="project" value="TreeGrafter"/>
</dbReference>
<evidence type="ECO:0000256" key="9">
    <source>
        <dbReference type="ARBA" id="ARBA00023224"/>
    </source>
</evidence>
<keyword evidence="5 10" id="KW-0297">G-protein coupled receptor</keyword>
<dbReference type="PROSITE" id="PS00237">
    <property type="entry name" value="G_PROTEIN_RECEP_F1_1"/>
    <property type="match status" value="1"/>
</dbReference>
<dbReference type="AlphaFoldDB" id="A0A6S7J7M9"/>
<evidence type="ECO:0000256" key="7">
    <source>
        <dbReference type="ARBA" id="ARBA00023157"/>
    </source>
</evidence>
<accession>A0A6S7J7M9</accession>
<keyword evidence="6 12" id="KW-0472">Membrane</keyword>
<feature type="transmembrane region" description="Helical" evidence="12">
    <location>
        <begin position="111"/>
        <end position="133"/>
    </location>
</feature>
<dbReference type="PANTHER" id="PTHR24248">
    <property type="entry name" value="ADRENERGIC RECEPTOR-RELATED G-PROTEIN COUPLED RECEPTOR"/>
    <property type="match status" value="1"/>
</dbReference>
<evidence type="ECO:0000256" key="6">
    <source>
        <dbReference type="ARBA" id="ARBA00023136"/>
    </source>
</evidence>
<sequence>MSRQPTMFINATTTALEACNGSSTHFQFQPPSSFDIFTGVLMILIIITSLAGNILIVYAFLTNPKLRVVNNYFIMNLTLSDILTASMVMPFDADIKLNGLSSWDYGAIMCKVWTTAYTISVPTSILTLCTVSIDRYQAISNPLGYRAGVTLNKTKALCLIGGIWALSLVMAFLPLTIGSPLDVTLSRDLPPDCPDAHFCYFDISPSYSAAVTIIAFILPSIAMATLYVRMYIIITYERYIFDENSAGIRGNNNEVNKIGNERAKGKKREEIKTECAKNKSNKAEINGRHQDENKQKEINYTQWNLGKMKSGSLQNDHRRMKTNENTTDCDKAGRNIAEIHQNDQTRLKTNENTTKRDKAGGNIAEIHQNGMKNQAPKIQCVEKRTSQNIRDVHSCDKTGRNMAEIDREVNEKNENDETGCSKHEMHPDTSNNNVNTRLNTNNATAGNIIERNKREKETRCDEHRNSKNNSNNNESNRNQSHPSARNSNVHSPSHHALYQTKVARHFSVIVLVQLVCWYPYSVASLVYNLCGSCDQISSSAHYFLLTIGYMSCAINPYLYAYQQRSFRQVFARMLGMKS</sequence>
<dbReference type="EMBL" id="CACRXK020015227">
    <property type="protein sequence ID" value="CAB4028075.1"/>
    <property type="molecule type" value="Genomic_DNA"/>
</dbReference>
<feature type="transmembrane region" description="Helical" evidence="12">
    <location>
        <begin position="73"/>
        <end position="91"/>
    </location>
</feature>
<evidence type="ECO:0000256" key="1">
    <source>
        <dbReference type="ARBA" id="ARBA00004651"/>
    </source>
</evidence>
<keyword evidence="4 12" id="KW-1133">Transmembrane helix</keyword>
<feature type="compositionally biased region" description="Basic and acidic residues" evidence="11">
    <location>
        <begin position="450"/>
        <end position="465"/>
    </location>
</feature>
<dbReference type="PANTHER" id="PTHR24248:SF199">
    <property type="entry name" value="IP13425P-RELATED"/>
    <property type="match status" value="1"/>
</dbReference>
<feature type="compositionally biased region" description="Low complexity" evidence="11">
    <location>
        <begin position="429"/>
        <end position="447"/>
    </location>
</feature>
<evidence type="ECO:0000256" key="10">
    <source>
        <dbReference type="RuleBase" id="RU000688"/>
    </source>
</evidence>
<protein>
    <submittedName>
        <fullName evidence="13">Tyramine octopamine receptor</fullName>
    </submittedName>
</protein>
<dbReference type="Pfam" id="PF00001">
    <property type="entry name" value="7tm_1"/>
    <property type="match status" value="1"/>
</dbReference>
<dbReference type="GO" id="GO:0043410">
    <property type="term" value="P:positive regulation of MAPK cascade"/>
    <property type="evidence" value="ECO:0007669"/>
    <property type="project" value="TreeGrafter"/>
</dbReference>
<feature type="transmembrane region" description="Helical" evidence="12">
    <location>
        <begin position="207"/>
        <end position="228"/>
    </location>
</feature>
<name>A0A6S7J7M9_PARCT</name>
<keyword evidence="9 10" id="KW-0807">Transducer</keyword>
<comment type="similarity">
    <text evidence="10">Belongs to the G-protein coupled receptor 1 family.</text>
</comment>
<evidence type="ECO:0000256" key="2">
    <source>
        <dbReference type="ARBA" id="ARBA00022475"/>
    </source>
</evidence>
<evidence type="ECO:0000256" key="3">
    <source>
        <dbReference type="ARBA" id="ARBA00022692"/>
    </source>
</evidence>
<evidence type="ECO:0000313" key="13">
    <source>
        <dbReference type="EMBL" id="CAB4028075.1"/>
    </source>
</evidence>
<feature type="transmembrane region" description="Helical" evidence="12">
    <location>
        <begin position="154"/>
        <end position="177"/>
    </location>
</feature>
<comment type="caution">
    <text evidence="13">The sequence shown here is derived from an EMBL/GenBank/DDBJ whole genome shotgun (WGS) entry which is preliminary data.</text>
</comment>
<proteinExistence type="inferred from homology"/>
<feature type="compositionally biased region" description="Low complexity" evidence="11">
    <location>
        <begin position="467"/>
        <end position="480"/>
    </location>
</feature>
<dbReference type="Gene3D" id="1.20.1070.10">
    <property type="entry name" value="Rhodopsin 7-helix transmembrane proteins"/>
    <property type="match status" value="2"/>
</dbReference>
<feature type="transmembrane region" description="Helical" evidence="12">
    <location>
        <begin position="36"/>
        <end position="61"/>
    </location>
</feature>
<keyword evidence="7" id="KW-1015">Disulfide bond</keyword>
<dbReference type="InterPro" id="IPR000276">
    <property type="entry name" value="GPCR_Rhodpsn"/>
</dbReference>
<dbReference type="InterPro" id="IPR017452">
    <property type="entry name" value="GPCR_Rhodpsn_7TM"/>
</dbReference>
<keyword evidence="3 10" id="KW-0812">Transmembrane</keyword>
<evidence type="ECO:0000256" key="8">
    <source>
        <dbReference type="ARBA" id="ARBA00023170"/>
    </source>
</evidence>
<dbReference type="SUPFAM" id="SSF81321">
    <property type="entry name" value="Family A G protein-coupled receptor-like"/>
    <property type="match status" value="1"/>
</dbReference>
<dbReference type="PRINTS" id="PR00237">
    <property type="entry name" value="GPCRRHODOPSN"/>
</dbReference>
<feature type="transmembrane region" description="Helical" evidence="12">
    <location>
        <begin position="502"/>
        <end position="520"/>
    </location>
</feature>
<gene>
    <name evidence="13" type="ORF">PACLA_8A039724</name>
</gene>